<gene>
    <name evidence="1" type="ORF">KY290_027508</name>
</gene>
<dbReference type="InterPro" id="IPR053098">
    <property type="entry name" value="Petuviruses_polyprotein"/>
</dbReference>
<proteinExistence type="predicted"/>
<name>A0ABQ7UF93_SOLTU</name>
<evidence type="ECO:0000313" key="2">
    <source>
        <dbReference type="Proteomes" id="UP000826656"/>
    </source>
</evidence>
<organism evidence="1 2">
    <name type="scientific">Solanum tuberosum</name>
    <name type="common">Potato</name>
    <dbReference type="NCBI Taxonomy" id="4113"/>
    <lineage>
        <taxon>Eukaryota</taxon>
        <taxon>Viridiplantae</taxon>
        <taxon>Streptophyta</taxon>
        <taxon>Embryophyta</taxon>
        <taxon>Tracheophyta</taxon>
        <taxon>Spermatophyta</taxon>
        <taxon>Magnoliopsida</taxon>
        <taxon>eudicotyledons</taxon>
        <taxon>Gunneridae</taxon>
        <taxon>Pentapetalae</taxon>
        <taxon>asterids</taxon>
        <taxon>lamiids</taxon>
        <taxon>Solanales</taxon>
        <taxon>Solanaceae</taxon>
        <taxon>Solanoideae</taxon>
        <taxon>Solaneae</taxon>
        <taxon>Solanum</taxon>
    </lineage>
</organism>
<reference evidence="1 2" key="1">
    <citation type="journal article" date="2021" name="bioRxiv">
        <title>Chromosome-scale and haplotype-resolved genome assembly of a tetraploid potato cultivar.</title>
        <authorList>
            <person name="Sun H."/>
            <person name="Jiao W.-B."/>
            <person name="Krause K."/>
            <person name="Campoy J.A."/>
            <person name="Goel M."/>
            <person name="Folz-Donahue K."/>
            <person name="Kukat C."/>
            <person name="Huettel B."/>
            <person name="Schneeberger K."/>
        </authorList>
    </citation>
    <scope>NUCLEOTIDE SEQUENCE [LARGE SCALE GENOMIC DNA]</scope>
    <source>
        <strain evidence="1">SolTubOtavaFocal</strain>
        <tissue evidence="1">Leaves</tissue>
    </source>
</reference>
<dbReference type="EMBL" id="JAIVGD010000019">
    <property type="protein sequence ID" value="KAH0748276.1"/>
    <property type="molecule type" value="Genomic_DNA"/>
</dbReference>
<dbReference type="PANTHER" id="PTHR48435">
    <property type="entry name" value="POLYPROTEIN"/>
    <property type="match status" value="1"/>
</dbReference>
<sequence>MCPGTSLDHFIEQQRSDVASIKEQIQLLKYGNPEPKSAQSSPTRSIPFSMCSQRYSLSGPTLSFSAAKPHKDEPEFDIAKLVWERKDAMAAQKRAEEAQETSKCKKVADPGAMMISSYKAPINDSIFADLSSFVEDLTISDHEKSYSEKEWDTLVQDITNGEDWFFPNTWFFGRYLGAIDDYLRCDEHLDYLNLEHLNDIDLEHEPTDNYPSDGYIEDSESSTDAQEYVIAWPQKFQDFYTWMVTKNLVEREKYIILLEFTSRFSCILRDWWTAIGVADRNFFLTSQDFAANLNILLEVFCGDTSQRREKLWRQLFKMKCISFDRDTIDIHFQKMERIYFELGGDSILKQAFVSSLSKLYAVEVTLSLRLNALAQVIEQDERVSSNIRDSSYLVAKNMLRRTILRSKSGSPINSAIRPLVMFIAFLLWPSASSSSVTLGDPTLHRGTTRRHADCSFLLPN</sequence>
<evidence type="ECO:0000313" key="1">
    <source>
        <dbReference type="EMBL" id="KAH0748276.1"/>
    </source>
</evidence>
<comment type="caution">
    <text evidence="1">The sequence shown here is derived from an EMBL/GenBank/DDBJ whole genome shotgun (WGS) entry which is preliminary data.</text>
</comment>
<accession>A0ABQ7UF93</accession>
<dbReference type="PANTHER" id="PTHR48435:SF1">
    <property type="entry name" value="POLYPROTEIN"/>
    <property type="match status" value="1"/>
</dbReference>
<keyword evidence="2" id="KW-1185">Reference proteome</keyword>
<dbReference type="Proteomes" id="UP000826656">
    <property type="component" value="Unassembled WGS sequence"/>
</dbReference>
<protein>
    <submittedName>
        <fullName evidence="1">Uncharacterized protein</fullName>
    </submittedName>
</protein>